<gene>
    <name evidence="2" type="ORF">GCM10022236_40090</name>
</gene>
<dbReference type="InterPro" id="IPR010852">
    <property type="entry name" value="ABATE"/>
</dbReference>
<organism evidence="2 3">
    <name type="scientific">Microlunatus ginsengisoli</name>
    <dbReference type="NCBI Taxonomy" id="363863"/>
    <lineage>
        <taxon>Bacteria</taxon>
        <taxon>Bacillati</taxon>
        <taxon>Actinomycetota</taxon>
        <taxon>Actinomycetes</taxon>
        <taxon>Propionibacteriales</taxon>
        <taxon>Propionibacteriaceae</taxon>
        <taxon>Microlunatus</taxon>
    </lineage>
</organism>
<dbReference type="SUPFAM" id="SSF160904">
    <property type="entry name" value="Jann2411-like"/>
    <property type="match status" value="1"/>
</dbReference>
<dbReference type="InterPro" id="IPR021005">
    <property type="entry name" value="Znf_CGNR"/>
</dbReference>
<proteinExistence type="predicted"/>
<dbReference type="Pfam" id="PF07336">
    <property type="entry name" value="ABATE"/>
    <property type="match status" value="1"/>
</dbReference>
<dbReference type="RefSeq" id="WP_344807919.1">
    <property type="nucleotide sequence ID" value="NZ_BAABAB010000033.1"/>
</dbReference>
<dbReference type="Pfam" id="PF11706">
    <property type="entry name" value="zf-CGNR"/>
    <property type="match status" value="1"/>
</dbReference>
<dbReference type="InterPro" id="IPR023286">
    <property type="entry name" value="ABATE_dom_sf"/>
</dbReference>
<protein>
    <submittedName>
        <fullName evidence="2">CGNR zinc finger domain-containing protein</fullName>
    </submittedName>
</protein>
<dbReference type="Gene3D" id="1.10.3300.10">
    <property type="entry name" value="Jann2411-like domain"/>
    <property type="match status" value="1"/>
</dbReference>
<evidence type="ECO:0000313" key="3">
    <source>
        <dbReference type="Proteomes" id="UP001501490"/>
    </source>
</evidence>
<reference evidence="3" key="1">
    <citation type="journal article" date="2019" name="Int. J. Syst. Evol. Microbiol.">
        <title>The Global Catalogue of Microorganisms (GCM) 10K type strain sequencing project: providing services to taxonomists for standard genome sequencing and annotation.</title>
        <authorList>
            <consortium name="The Broad Institute Genomics Platform"/>
            <consortium name="The Broad Institute Genome Sequencing Center for Infectious Disease"/>
            <person name="Wu L."/>
            <person name="Ma J."/>
        </authorList>
    </citation>
    <scope>NUCLEOTIDE SEQUENCE [LARGE SCALE GENOMIC DNA]</scope>
    <source>
        <strain evidence="3">JCM 16929</strain>
    </source>
</reference>
<comment type="caution">
    <text evidence="2">The sequence shown here is derived from an EMBL/GenBank/DDBJ whole genome shotgun (WGS) entry which is preliminary data.</text>
</comment>
<evidence type="ECO:0000313" key="2">
    <source>
        <dbReference type="EMBL" id="GAA3633500.1"/>
    </source>
</evidence>
<accession>A0ABP7AIN0</accession>
<keyword evidence="3" id="KW-1185">Reference proteome</keyword>
<sequence>MVFGHDTELFLTTTAALVNTSSDGVDGLTTHEGLRAYLAAAGWSGTVLGTDDELASVRALRDHLRTFWMIEDRAEAARFVNELLADTDAHPFLTKHDAYDWHLHLTHDDAPLADRIGAEAAMGFLDLIREDQLDRLRTCAADDCEDVLVDLSKNRSKRYCDTGNCGNRTNVAAYRARKRATS</sequence>
<feature type="domain" description="Zinc finger CGNR" evidence="1">
    <location>
        <begin position="135"/>
        <end position="178"/>
    </location>
</feature>
<dbReference type="PANTHER" id="PTHR35525:SF3">
    <property type="entry name" value="BLL6575 PROTEIN"/>
    <property type="match status" value="1"/>
</dbReference>
<dbReference type="EMBL" id="BAABAB010000033">
    <property type="protein sequence ID" value="GAA3633500.1"/>
    <property type="molecule type" value="Genomic_DNA"/>
</dbReference>
<dbReference type="PANTHER" id="PTHR35525">
    <property type="entry name" value="BLL6575 PROTEIN"/>
    <property type="match status" value="1"/>
</dbReference>
<dbReference type="Proteomes" id="UP001501490">
    <property type="component" value="Unassembled WGS sequence"/>
</dbReference>
<evidence type="ECO:0000259" key="1">
    <source>
        <dbReference type="Pfam" id="PF11706"/>
    </source>
</evidence>
<name>A0ABP7AIN0_9ACTN</name>